<evidence type="ECO:0000256" key="1">
    <source>
        <dbReference type="ARBA" id="ARBA00008710"/>
    </source>
</evidence>
<protein>
    <submittedName>
        <fullName evidence="3">Nitroreductase</fullName>
    </submittedName>
</protein>
<dbReference type="SUPFAM" id="SSF50475">
    <property type="entry name" value="FMN-binding split barrel"/>
    <property type="match status" value="1"/>
</dbReference>
<comment type="catalytic activity">
    <reaction evidence="2">
        <text>oxidized coenzyme F420-(gamma-L-Glu)(n) + a quinol + H(+) = reduced coenzyme F420-(gamma-L-Glu)(n) + a quinone</text>
        <dbReference type="Rhea" id="RHEA:39663"/>
        <dbReference type="Rhea" id="RHEA-COMP:12939"/>
        <dbReference type="Rhea" id="RHEA-COMP:14378"/>
        <dbReference type="ChEBI" id="CHEBI:15378"/>
        <dbReference type="ChEBI" id="CHEBI:24646"/>
        <dbReference type="ChEBI" id="CHEBI:132124"/>
        <dbReference type="ChEBI" id="CHEBI:133980"/>
        <dbReference type="ChEBI" id="CHEBI:139511"/>
    </reaction>
</comment>
<dbReference type="Pfam" id="PF04075">
    <property type="entry name" value="F420H2_quin_red"/>
    <property type="match status" value="1"/>
</dbReference>
<dbReference type="GO" id="GO:0070967">
    <property type="term" value="F:coenzyme F420 binding"/>
    <property type="evidence" value="ECO:0007669"/>
    <property type="project" value="TreeGrafter"/>
</dbReference>
<dbReference type="GO" id="GO:0016491">
    <property type="term" value="F:oxidoreductase activity"/>
    <property type="evidence" value="ECO:0007669"/>
    <property type="project" value="InterPro"/>
</dbReference>
<sequence length="143" mass="16129">MSTPGDEMDFHNDVIRQIRETGAVGGWFAQFDMLILHTVGAKSGQPRQNPMAYQKSDGDEIYVFASNNGNDTSSAWYHNAMAHSERVAVEIGPDKYAVRVRELQGAERDRVYATQAGRFENFAEYQRKTTRRIPVLGLTRTEG</sequence>
<reference evidence="3 4" key="1">
    <citation type="submission" date="2016-06" db="EMBL/GenBank/DDBJ databases">
        <authorList>
            <person name="Kjaerup R.B."/>
            <person name="Dalgaard T.S."/>
            <person name="Juul-Madsen H.R."/>
        </authorList>
    </citation>
    <scope>NUCLEOTIDE SEQUENCE [LARGE SCALE GENOMIC DNA]</scope>
    <source>
        <strain evidence="3 4">1199456.5</strain>
    </source>
</reference>
<gene>
    <name evidence="3" type="ORF">A5642_15660</name>
</gene>
<evidence type="ECO:0000256" key="2">
    <source>
        <dbReference type="ARBA" id="ARBA00049106"/>
    </source>
</evidence>
<organism evidence="3 4">
    <name type="scientific">Mycolicibacterium mucogenicum</name>
    <name type="common">Mycobacterium mucogenicum</name>
    <dbReference type="NCBI Taxonomy" id="56689"/>
    <lineage>
        <taxon>Bacteria</taxon>
        <taxon>Bacillati</taxon>
        <taxon>Actinomycetota</taxon>
        <taxon>Actinomycetes</taxon>
        <taxon>Mycobacteriales</taxon>
        <taxon>Mycobacteriaceae</taxon>
        <taxon>Mycolicibacterium</taxon>
    </lineage>
</organism>
<accession>A0A1A0MW17</accession>
<dbReference type="AlphaFoldDB" id="A0A1A0MW17"/>
<dbReference type="Proteomes" id="UP000093962">
    <property type="component" value="Unassembled WGS sequence"/>
</dbReference>
<dbReference type="Gene3D" id="2.30.110.10">
    <property type="entry name" value="Electron Transport, Fmn-binding Protein, Chain A"/>
    <property type="match status" value="1"/>
</dbReference>
<comment type="similarity">
    <text evidence="1">Belongs to the F420H(2)-dependent quinone reductase family.</text>
</comment>
<dbReference type="EMBL" id="LZSF01000092">
    <property type="protein sequence ID" value="OBA88973.1"/>
    <property type="molecule type" value="Genomic_DNA"/>
</dbReference>
<dbReference type="RefSeq" id="WP_064858303.1">
    <property type="nucleotide sequence ID" value="NZ_LZSF01000092.1"/>
</dbReference>
<name>A0A1A0MW17_MYCMU</name>
<dbReference type="InterPro" id="IPR012349">
    <property type="entry name" value="Split_barrel_FMN-bd"/>
</dbReference>
<dbReference type="InterPro" id="IPR004378">
    <property type="entry name" value="F420H2_quin_Rdtase"/>
</dbReference>
<proteinExistence type="inferred from homology"/>
<evidence type="ECO:0000313" key="3">
    <source>
        <dbReference type="EMBL" id="OBA88973.1"/>
    </source>
</evidence>
<comment type="caution">
    <text evidence="3">The sequence shown here is derived from an EMBL/GenBank/DDBJ whole genome shotgun (WGS) entry which is preliminary data.</text>
</comment>
<dbReference type="PANTHER" id="PTHR39428">
    <property type="entry name" value="F420H(2)-DEPENDENT QUINONE REDUCTASE RV1261C"/>
    <property type="match status" value="1"/>
</dbReference>
<dbReference type="GO" id="GO:0005886">
    <property type="term" value="C:plasma membrane"/>
    <property type="evidence" value="ECO:0007669"/>
    <property type="project" value="TreeGrafter"/>
</dbReference>
<dbReference type="NCBIfam" id="TIGR00026">
    <property type="entry name" value="hi_GC_TIGR00026"/>
    <property type="match status" value="1"/>
</dbReference>
<dbReference type="PANTHER" id="PTHR39428:SF1">
    <property type="entry name" value="F420H(2)-DEPENDENT QUINONE REDUCTASE RV1261C"/>
    <property type="match status" value="1"/>
</dbReference>
<evidence type="ECO:0000313" key="4">
    <source>
        <dbReference type="Proteomes" id="UP000093962"/>
    </source>
</evidence>
<dbReference type="OrthoDB" id="8225825at2"/>